<proteinExistence type="predicted"/>
<evidence type="ECO:0000313" key="2">
    <source>
        <dbReference type="EMBL" id="VYT85545.1"/>
    </source>
</evidence>
<dbReference type="RefSeq" id="WP_024037108.1">
    <property type="nucleotide sequence ID" value="NZ_CACRUE010000015.1"/>
</dbReference>
<feature type="domain" description="DUF4179" evidence="1">
    <location>
        <begin position="30"/>
        <end position="113"/>
    </location>
</feature>
<dbReference type="AlphaFoldDB" id="A0A6N3A0F7"/>
<dbReference type="EMBL" id="CACRUE010000015">
    <property type="protein sequence ID" value="VYT85545.1"/>
    <property type="molecule type" value="Genomic_DNA"/>
</dbReference>
<dbReference type="Pfam" id="PF13786">
    <property type="entry name" value="DUF4179"/>
    <property type="match status" value="1"/>
</dbReference>
<organism evidence="2">
    <name type="scientific">Intestinibacter bartlettii</name>
    <dbReference type="NCBI Taxonomy" id="261299"/>
    <lineage>
        <taxon>Bacteria</taxon>
        <taxon>Bacillati</taxon>
        <taxon>Bacillota</taxon>
        <taxon>Clostridia</taxon>
        <taxon>Peptostreptococcales</taxon>
        <taxon>Peptostreptococcaceae</taxon>
        <taxon>Intestinibacter</taxon>
    </lineage>
</organism>
<sequence length="369" mass="41957">MKFDEFNNIEVPEEVDVFIKNGVKKAEKVKRKRGIKKCVVAAATLVLCCGILVNDNTWALVDSITSKIEYYFGANKNEFEEYKTGVEQSTSDKNVTLTLKEAMLEDGEFILNINMDFSKKELDKNDMVTNYMPQIKEIYIDGKKFLPSSTMQTFGISEEENINDIKEMDNIDFLTKLQIESTSYEDNNVLENLDKSKDHDVKVVFGKIEKMAGNSVGGSIRGNWEFNFTINAKEMEERTKVYNIDKEVEIKENNKTTLLKFKELRISPLYARLYLDAESTGSEDFLNNISIEAVDQAGNLILEGVGGDSSYIDGKNKYINLVSEKDLYQDGNKIDTEKIEYVKIIPVKLTEGGSVAKRYKDKAIIVNLK</sequence>
<dbReference type="Gene3D" id="2.60.40.1630">
    <property type="entry name" value="bacillus anthracis domain"/>
    <property type="match status" value="1"/>
</dbReference>
<gene>
    <name evidence="2" type="ORF">IBLFYP30_01150</name>
</gene>
<evidence type="ECO:0000259" key="1">
    <source>
        <dbReference type="Pfam" id="PF13786"/>
    </source>
</evidence>
<accession>A0A6N3A0F7</accession>
<reference evidence="2" key="1">
    <citation type="submission" date="2019-11" db="EMBL/GenBank/DDBJ databases">
        <authorList>
            <person name="Feng L."/>
        </authorList>
    </citation>
    <scope>NUCLEOTIDE SEQUENCE</scope>
    <source>
        <strain evidence="2">IbartlettiiLFYP30</strain>
    </source>
</reference>
<dbReference type="InterPro" id="IPR025436">
    <property type="entry name" value="DUF4179"/>
</dbReference>
<protein>
    <recommendedName>
        <fullName evidence="1">DUF4179 domain-containing protein</fullName>
    </recommendedName>
</protein>
<name>A0A6N3A0F7_9FIRM</name>